<gene>
    <name evidence="14" type="ORF">L0P92_01950</name>
</gene>
<comment type="pathway">
    <text evidence="6">Metabolic intermediate biosynthesis; 2-deoxystreptamine biosynthesis; 2-deoxystreptamine from D-glucose 6-phosphate: step 3/4.</text>
</comment>
<evidence type="ECO:0000256" key="12">
    <source>
        <dbReference type="RuleBase" id="RU361277"/>
    </source>
</evidence>
<evidence type="ECO:0000256" key="11">
    <source>
        <dbReference type="ARBA" id="ARBA00049085"/>
    </source>
</evidence>
<evidence type="ECO:0000313" key="14">
    <source>
        <dbReference type="EMBL" id="MCF1592337.1"/>
    </source>
</evidence>
<evidence type="ECO:0000256" key="1">
    <source>
        <dbReference type="ARBA" id="ARBA00001947"/>
    </source>
</evidence>
<keyword evidence="4" id="KW-0560">Oxidoreductase</keyword>
<dbReference type="SUPFAM" id="SSF50129">
    <property type="entry name" value="GroES-like"/>
    <property type="match status" value="2"/>
</dbReference>
<dbReference type="FunFam" id="3.40.50.720:FF:000003">
    <property type="entry name" value="S-(hydroxymethyl)glutathione dehydrogenase"/>
    <property type="match status" value="1"/>
</dbReference>
<dbReference type="InterPro" id="IPR050129">
    <property type="entry name" value="Zn_alcohol_dh"/>
</dbReference>
<keyword evidence="15" id="KW-1185">Reference proteome</keyword>
<dbReference type="SUPFAM" id="SSF51735">
    <property type="entry name" value="NAD(P)-binding Rossmann-fold domains"/>
    <property type="match status" value="1"/>
</dbReference>
<dbReference type="SMART" id="SM00829">
    <property type="entry name" value="PKS_ER"/>
    <property type="match status" value="1"/>
</dbReference>
<evidence type="ECO:0000256" key="6">
    <source>
        <dbReference type="ARBA" id="ARBA00037908"/>
    </source>
</evidence>
<comment type="function">
    <text evidence="5">Catalyzes the oxidation of 2-deoxy-scyllo-inosamine (DOIA) with NAD(+) or NADP(+), forming 3-amino-2,3-dideoxy-scyllo-inosose (amino-DOI).</text>
</comment>
<evidence type="ECO:0000256" key="9">
    <source>
        <dbReference type="ARBA" id="ARBA00039387"/>
    </source>
</evidence>
<evidence type="ECO:0000256" key="8">
    <source>
        <dbReference type="ARBA" id="ARBA00039102"/>
    </source>
</evidence>
<dbReference type="Proteomes" id="UP001139384">
    <property type="component" value="Unassembled WGS sequence"/>
</dbReference>
<organism evidence="14 15">
    <name type="scientific">Streptomyces muensis</name>
    <dbReference type="NCBI Taxonomy" id="1077944"/>
    <lineage>
        <taxon>Bacteria</taxon>
        <taxon>Bacillati</taxon>
        <taxon>Actinomycetota</taxon>
        <taxon>Actinomycetes</taxon>
        <taxon>Kitasatosporales</taxon>
        <taxon>Streptomycetaceae</taxon>
        <taxon>Streptomyces</taxon>
    </lineage>
</organism>
<dbReference type="PANTHER" id="PTHR43401:SF5">
    <property type="entry name" value="ALCOHOL DEHYDROGENASE-RELATED"/>
    <property type="match status" value="1"/>
</dbReference>
<dbReference type="InterPro" id="IPR013154">
    <property type="entry name" value="ADH-like_N"/>
</dbReference>
<feature type="domain" description="Enoyl reductase (ER)" evidence="13">
    <location>
        <begin position="11"/>
        <end position="359"/>
    </location>
</feature>
<dbReference type="EMBL" id="JAKEIP010000004">
    <property type="protein sequence ID" value="MCF1592337.1"/>
    <property type="molecule type" value="Genomic_DNA"/>
</dbReference>
<comment type="catalytic activity">
    <reaction evidence="10">
        <text>2-deoxy-scyllo-inosamine + NAD(+) = 3-amino-2,3-dideoxy-scyllo-inosose + NADH + H(+)</text>
        <dbReference type="Rhea" id="RHEA:33883"/>
        <dbReference type="ChEBI" id="CHEBI:15378"/>
        <dbReference type="ChEBI" id="CHEBI:57540"/>
        <dbReference type="ChEBI" id="CHEBI:57945"/>
        <dbReference type="ChEBI" id="CHEBI:65002"/>
        <dbReference type="ChEBI" id="CHEBI:65003"/>
        <dbReference type="EC" id="1.1.1.329"/>
    </reaction>
</comment>
<proteinExistence type="inferred from homology"/>
<evidence type="ECO:0000259" key="13">
    <source>
        <dbReference type="SMART" id="SM00829"/>
    </source>
</evidence>
<comment type="similarity">
    <text evidence="7">Belongs to the zinc-containing alcohol dehydrogenase family. DOIA dehydrogenase subfamily.</text>
</comment>
<name>A0A9X1PRT7_STRM4</name>
<dbReference type="InterPro" id="IPR020843">
    <property type="entry name" value="ER"/>
</dbReference>
<dbReference type="Gene3D" id="3.90.180.10">
    <property type="entry name" value="Medium-chain alcohol dehydrogenases, catalytic domain"/>
    <property type="match status" value="1"/>
</dbReference>
<dbReference type="GO" id="GO:0016491">
    <property type="term" value="F:oxidoreductase activity"/>
    <property type="evidence" value="ECO:0007669"/>
    <property type="project" value="UniProtKB-KW"/>
</dbReference>
<dbReference type="InterPro" id="IPR011032">
    <property type="entry name" value="GroES-like_sf"/>
</dbReference>
<evidence type="ECO:0000313" key="15">
    <source>
        <dbReference type="Proteomes" id="UP001139384"/>
    </source>
</evidence>
<evidence type="ECO:0000256" key="7">
    <source>
        <dbReference type="ARBA" id="ARBA00038004"/>
    </source>
</evidence>
<dbReference type="InterPro" id="IPR002328">
    <property type="entry name" value="ADH_Zn_CS"/>
</dbReference>
<dbReference type="InterPro" id="IPR013149">
    <property type="entry name" value="ADH-like_C"/>
</dbReference>
<dbReference type="InterPro" id="IPR036291">
    <property type="entry name" value="NAD(P)-bd_dom_sf"/>
</dbReference>
<evidence type="ECO:0000256" key="4">
    <source>
        <dbReference type="ARBA" id="ARBA00023002"/>
    </source>
</evidence>
<sequence length="361" mass="36713">MQTFKAVVYQGGSASLEPVKLTLDALAATQIRVRITASGVCHTDRHVLSGAIPVEPPLILGHEAVGVVEEVGSEVHVLKRGDTVVLLTNPGCGHCWYCVRGEGQNCLDAESIRGAARSRTVDGLRVPGFVGLGTFAEQIVVDQAAAVRIESSLPSEQLALVGCGVLTGAGAVLTSPVRAGSSVAVVGCGGVGLAAIQAAKAVGATTVIAVDPLESKRAAALALGATHAIDPTAENHAESVRAHTGGRGVDVAFEAVGSSATIAQTFRATRVGGTTIVLGLPTPGDPVGLDATEFVFGSKALVGSVAGGGDPRRLIPVIVGWAEDGRIDLAGMVTRRIGLEDVQEAMDAMDRGEGIRSVIVF</sequence>
<dbReference type="Pfam" id="PF00107">
    <property type="entry name" value="ADH_zinc_N"/>
    <property type="match status" value="1"/>
</dbReference>
<dbReference type="EC" id="1.1.1.329" evidence="8"/>
<evidence type="ECO:0000256" key="2">
    <source>
        <dbReference type="ARBA" id="ARBA00022723"/>
    </source>
</evidence>
<comment type="catalytic activity">
    <reaction evidence="11">
        <text>2-deoxy-scyllo-inosamine + NADP(+) = 3-amino-2,3-dideoxy-scyllo-inosose + NADPH + H(+)</text>
        <dbReference type="Rhea" id="RHEA:33879"/>
        <dbReference type="ChEBI" id="CHEBI:15378"/>
        <dbReference type="ChEBI" id="CHEBI:57783"/>
        <dbReference type="ChEBI" id="CHEBI:58349"/>
        <dbReference type="ChEBI" id="CHEBI:65002"/>
        <dbReference type="ChEBI" id="CHEBI:65003"/>
        <dbReference type="EC" id="1.1.1.329"/>
    </reaction>
</comment>
<accession>A0A9X1PRT7</accession>
<dbReference type="Pfam" id="PF08240">
    <property type="entry name" value="ADH_N"/>
    <property type="match status" value="1"/>
</dbReference>
<dbReference type="AlphaFoldDB" id="A0A9X1PRT7"/>
<keyword evidence="3 12" id="KW-0862">Zinc</keyword>
<evidence type="ECO:0000256" key="5">
    <source>
        <dbReference type="ARBA" id="ARBA00037678"/>
    </source>
</evidence>
<evidence type="ECO:0000256" key="3">
    <source>
        <dbReference type="ARBA" id="ARBA00022833"/>
    </source>
</evidence>
<dbReference type="PANTHER" id="PTHR43401">
    <property type="entry name" value="L-THREONINE 3-DEHYDROGENASE"/>
    <property type="match status" value="1"/>
</dbReference>
<comment type="cofactor">
    <cofactor evidence="1 12">
        <name>Zn(2+)</name>
        <dbReference type="ChEBI" id="CHEBI:29105"/>
    </cofactor>
</comment>
<keyword evidence="2 12" id="KW-0479">Metal-binding</keyword>
<protein>
    <recommendedName>
        <fullName evidence="9">2-deoxy-scyllo-inosamine dehydrogenase</fullName>
        <ecNumber evidence="8">1.1.1.329</ecNumber>
    </recommendedName>
</protein>
<evidence type="ECO:0000256" key="10">
    <source>
        <dbReference type="ARBA" id="ARBA00048685"/>
    </source>
</evidence>
<comment type="caution">
    <text evidence="14">The sequence shown here is derived from an EMBL/GenBank/DDBJ whole genome shotgun (WGS) entry which is preliminary data.</text>
</comment>
<dbReference type="PROSITE" id="PS00059">
    <property type="entry name" value="ADH_ZINC"/>
    <property type="match status" value="1"/>
</dbReference>
<dbReference type="RefSeq" id="WP_234760636.1">
    <property type="nucleotide sequence ID" value="NZ_JAKEIP010000004.1"/>
</dbReference>
<dbReference type="Gene3D" id="3.40.50.720">
    <property type="entry name" value="NAD(P)-binding Rossmann-like Domain"/>
    <property type="match status" value="1"/>
</dbReference>
<reference evidence="14" key="1">
    <citation type="submission" date="2022-01" db="EMBL/GenBank/DDBJ databases">
        <title>Draft Genome Sequences of Seven Type Strains of the Genus Streptomyces.</title>
        <authorList>
            <person name="Aziz S."/>
            <person name="Coretto E."/>
            <person name="Chronakova A."/>
            <person name="Sproer C."/>
            <person name="Huber K."/>
            <person name="Nouioui I."/>
            <person name="Gross H."/>
        </authorList>
    </citation>
    <scope>NUCLEOTIDE SEQUENCE</scope>
    <source>
        <strain evidence="14">DSM 103493</strain>
    </source>
</reference>
<dbReference type="GO" id="GO:0008270">
    <property type="term" value="F:zinc ion binding"/>
    <property type="evidence" value="ECO:0007669"/>
    <property type="project" value="InterPro"/>
</dbReference>